<dbReference type="GO" id="GO:0019509">
    <property type="term" value="P:L-methionine salvage from methylthioadenosine"/>
    <property type="evidence" value="ECO:0007669"/>
    <property type="project" value="TreeGrafter"/>
</dbReference>
<keyword evidence="3" id="KW-1185">Reference proteome</keyword>
<evidence type="ECO:0000256" key="1">
    <source>
        <dbReference type="RuleBase" id="RU003814"/>
    </source>
</evidence>
<accession>A0A4D6HF71</accession>
<keyword evidence="2" id="KW-0648">Protein biosynthesis</keyword>
<name>A0A4D6HF71_9EURY</name>
<dbReference type="AlphaFoldDB" id="A0A4D6HF71"/>
<dbReference type="PANTHER" id="PTHR43475:SF2">
    <property type="entry name" value="RIBOSE 1,5-BISPHOSPHATE ISOMERASE"/>
    <property type="match status" value="1"/>
</dbReference>
<dbReference type="Gene3D" id="3.40.50.10470">
    <property type="entry name" value="Translation initiation factor eif-2b, domain 2"/>
    <property type="match status" value="1"/>
</dbReference>
<dbReference type="STRING" id="1457250.GCA_000755225_02110"/>
<dbReference type="InterPro" id="IPR000649">
    <property type="entry name" value="IF-2B-related"/>
</dbReference>
<dbReference type="Proteomes" id="UP000296706">
    <property type="component" value="Chromosome"/>
</dbReference>
<dbReference type="SUPFAM" id="SSF100950">
    <property type="entry name" value="NagB/RpiA/CoA transferase-like"/>
    <property type="match status" value="1"/>
</dbReference>
<comment type="similarity">
    <text evidence="1">Belongs to the eIF-2B alpha/beta/delta subunits family.</text>
</comment>
<dbReference type="RefSeq" id="WP_049992994.1">
    <property type="nucleotide sequence ID" value="NZ_CP031310.1"/>
</dbReference>
<dbReference type="Pfam" id="PF01008">
    <property type="entry name" value="IF-2B"/>
    <property type="match status" value="1"/>
</dbReference>
<dbReference type="GO" id="GO:0046523">
    <property type="term" value="F:S-methyl-5-thioribose-1-phosphate isomerase activity"/>
    <property type="evidence" value="ECO:0007669"/>
    <property type="project" value="TreeGrafter"/>
</dbReference>
<dbReference type="KEGG" id="hsn:DV733_16150"/>
<protein>
    <submittedName>
        <fullName evidence="2">Translation initiation factor eIF-2B</fullName>
    </submittedName>
</protein>
<organism evidence="2 3">
    <name type="scientific">Halapricum salinum</name>
    <dbReference type="NCBI Taxonomy" id="1457250"/>
    <lineage>
        <taxon>Archaea</taxon>
        <taxon>Methanobacteriati</taxon>
        <taxon>Methanobacteriota</taxon>
        <taxon>Stenosarchaea group</taxon>
        <taxon>Halobacteria</taxon>
        <taxon>Halobacteriales</taxon>
        <taxon>Haloarculaceae</taxon>
        <taxon>Halapricum</taxon>
    </lineage>
</organism>
<evidence type="ECO:0000313" key="3">
    <source>
        <dbReference type="Proteomes" id="UP000296706"/>
    </source>
</evidence>
<dbReference type="InterPro" id="IPR027363">
    <property type="entry name" value="M1Pi_N"/>
</dbReference>
<dbReference type="InterPro" id="IPR042529">
    <property type="entry name" value="IF_2B-like_C"/>
</dbReference>
<proteinExistence type="inferred from homology"/>
<sequence>MIDQTIEEIEEMQTHSSSVVAVKAADALRSLLDDDFPTVEEYVRALERNSSALRRAKPSHASLYKTQRQIVDTVTDADPATVAEAQELTDTVITDVIDTVESAKQEAAETALTFLEDGMTLLTHDYSTTILRTLELAAQKDYELTVYITEARPRYLGRKTARRLAEIPEIDPHLIVDSACGYFLSECDRVLVGMDSVVDGNLYNRIGTYPITATASDVGVPVTAVGASAKMPEGGFQFENEFRSVSEVMREPAEGFVVENPNYDATPVELLDSIVTDDGIKRYGE</sequence>
<evidence type="ECO:0000313" key="2">
    <source>
        <dbReference type="EMBL" id="QCC52669.1"/>
    </source>
</evidence>
<dbReference type="Gene3D" id="1.20.120.420">
    <property type="entry name" value="translation initiation factor eif-2b, domain 1"/>
    <property type="match status" value="1"/>
</dbReference>
<dbReference type="InterPro" id="IPR037171">
    <property type="entry name" value="NagB/RpiA_transferase-like"/>
</dbReference>
<dbReference type="OrthoDB" id="45195at2157"/>
<dbReference type="GeneID" id="39849423"/>
<dbReference type="GO" id="GO:0003743">
    <property type="term" value="F:translation initiation factor activity"/>
    <property type="evidence" value="ECO:0007669"/>
    <property type="project" value="UniProtKB-KW"/>
</dbReference>
<keyword evidence="2" id="KW-0396">Initiation factor</keyword>
<dbReference type="PANTHER" id="PTHR43475">
    <property type="entry name" value="METHYLTHIORIBOSE-1-PHOSPHATE ISOMERASE"/>
    <property type="match status" value="1"/>
</dbReference>
<gene>
    <name evidence="2" type="ORF">DV733_16150</name>
</gene>
<reference evidence="2 3" key="1">
    <citation type="journal article" date="2019" name="Nat. Commun.">
        <title>A new type of DNA phosphorothioation-based antiviral system in archaea.</title>
        <authorList>
            <person name="Xiong L."/>
            <person name="Liu S."/>
            <person name="Chen S."/>
            <person name="Xiao Y."/>
            <person name="Zhu B."/>
            <person name="Gao Y."/>
            <person name="Zhang Y."/>
            <person name="Chen B."/>
            <person name="Luo J."/>
            <person name="Deng Z."/>
            <person name="Chen X."/>
            <person name="Wang L."/>
            <person name="Chen S."/>
        </authorList>
    </citation>
    <scope>NUCLEOTIDE SEQUENCE [LARGE SCALE GENOMIC DNA]</scope>
    <source>
        <strain evidence="2 3">CBA1105</strain>
    </source>
</reference>
<dbReference type="EMBL" id="CP031310">
    <property type="protein sequence ID" value="QCC52669.1"/>
    <property type="molecule type" value="Genomic_DNA"/>
</dbReference>